<dbReference type="PANTHER" id="PTHR13353:SF5">
    <property type="entry name" value="TRANSMEMBRANE PROTEIN 19"/>
    <property type="match status" value="1"/>
</dbReference>
<organism evidence="8">
    <name type="scientific">Chlorella variabilis</name>
    <name type="common">Green alga</name>
    <dbReference type="NCBI Taxonomy" id="554065"/>
    <lineage>
        <taxon>Eukaryota</taxon>
        <taxon>Viridiplantae</taxon>
        <taxon>Chlorophyta</taxon>
        <taxon>core chlorophytes</taxon>
        <taxon>Trebouxiophyceae</taxon>
        <taxon>Chlorellales</taxon>
        <taxon>Chlorellaceae</taxon>
        <taxon>Chlorella clade</taxon>
        <taxon>Chlorella</taxon>
    </lineage>
</organism>
<dbReference type="STRING" id="554065.E1ZQL7"/>
<reference evidence="7 8" key="1">
    <citation type="journal article" date="2010" name="Plant Cell">
        <title>The Chlorella variabilis NC64A genome reveals adaptation to photosymbiosis, coevolution with viruses, and cryptic sex.</title>
        <authorList>
            <person name="Blanc G."/>
            <person name="Duncan G."/>
            <person name="Agarkova I."/>
            <person name="Borodovsky M."/>
            <person name="Gurnon J."/>
            <person name="Kuo A."/>
            <person name="Lindquist E."/>
            <person name="Lucas S."/>
            <person name="Pangilinan J."/>
            <person name="Polle J."/>
            <person name="Salamov A."/>
            <person name="Terry A."/>
            <person name="Yamada T."/>
            <person name="Dunigan D.D."/>
            <person name="Grigoriev I.V."/>
            <person name="Claverie J.M."/>
            <person name="Van Etten J.L."/>
        </authorList>
    </citation>
    <scope>NUCLEOTIDE SEQUENCE [LARGE SCALE GENOMIC DNA]</scope>
    <source>
        <strain evidence="7 8">NC64A</strain>
    </source>
</reference>
<comment type="similarity">
    <text evidence="2">Belongs to the TMEM19 family.</text>
</comment>
<evidence type="ECO:0000256" key="2">
    <source>
        <dbReference type="ARBA" id="ARBA00009012"/>
    </source>
</evidence>
<accession>E1ZQL7</accession>
<feature type="transmembrane region" description="Helical" evidence="6">
    <location>
        <begin position="256"/>
        <end position="276"/>
    </location>
</feature>
<evidence type="ECO:0008006" key="9">
    <source>
        <dbReference type="Google" id="ProtNLM"/>
    </source>
</evidence>
<dbReference type="Pfam" id="PF01940">
    <property type="entry name" value="DUF92"/>
    <property type="match status" value="1"/>
</dbReference>
<gene>
    <name evidence="7" type="ORF">CHLNCDRAFT_27602</name>
</gene>
<evidence type="ECO:0000256" key="5">
    <source>
        <dbReference type="ARBA" id="ARBA00023136"/>
    </source>
</evidence>
<evidence type="ECO:0000256" key="4">
    <source>
        <dbReference type="ARBA" id="ARBA00022989"/>
    </source>
</evidence>
<keyword evidence="5 6" id="KW-0472">Membrane</keyword>
<dbReference type="OMA" id="AYGKRTF"/>
<keyword evidence="8" id="KW-1185">Reference proteome</keyword>
<dbReference type="GeneID" id="17351241"/>
<feature type="transmembrane region" description="Helical" evidence="6">
    <location>
        <begin position="218"/>
        <end position="236"/>
    </location>
</feature>
<dbReference type="InParanoid" id="E1ZQL7"/>
<comment type="subcellular location">
    <subcellularLocation>
        <location evidence="1">Membrane</location>
        <topology evidence="1">Multi-pass membrane protein</topology>
    </subcellularLocation>
</comment>
<evidence type="ECO:0000313" key="7">
    <source>
        <dbReference type="EMBL" id="EFN51816.1"/>
    </source>
</evidence>
<dbReference type="Proteomes" id="UP000008141">
    <property type="component" value="Unassembled WGS sequence"/>
</dbReference>
<feature type="transmembrane region" description="Helical" evidence="6">
    <location>
        <begin position="76"/>
        <end position="94"/>
    </location>
</feature>
<name>E1ZQL7_CHLVA</name>
<evidence type="ECO:0000256" key="1">
    <source>
        <dbReference type="ARBA" id="ARBA00004141"/>
    </source>
</evidence>
<proteinExistence type="inferred from homology"/>
<feature type="transmembrane region" description="Helical" evidence="6">
    <location>
        <begin position="114"/>
        <end position="134"/>
    </location>
</feature>
<protein>
    <recommendedName>
        <fullName evidence="9">TIGR00297 family protein</fullName>
    </recommendedName>
</protein>
<evidence type="ECO:0000256" key="3">
    <source>
        <dbReference type="ARBA" id="ARBA00022692"/>
    </source>
</evidence>
<dbReference type="GO" id="GO:0009706">
    <property type="term" value="C:chloroplast inner membrane"/>
    <property type="evidence" value="ECO:0007669"/>
    <property type="project" value="TreeGrafter"/>
</dbReference>
<dbReference type="PANTHER" id="PTHR13353">
    <property type="entry name" value="TRANSMEMBRANE PROTEIN 19"/>
    <property type="match status" value="1"/>
</dbReference>
<evidence type="ECO:0000256" key="6">
    <source>
        <dbReference type="SAM" id="Phobius"/>
    </source>
</evidence>
<keyword evidence="4 6" id="KW-1133">Transmembrane helix</keyword>
<feature type="transmembrane region" description="Helical" evidence="6">
    <location>
        <begin position="191"/>
        <end position="211"/>
    </location>
</feature>
<evidence type="ECO:0000313" key="8">
    <source>
        <dbReference type="Proteomes" id="UP000008141"/>
    </source>
</evidence>
<dbReference type="InterPro" id="IPR002794">
    <property type="entry name" value="DUF92_TMEM19"/>
</dbReference>
<feature type="transmembrane region" description="Helical" evidence="6">
    <location>
        <begin position="49"/>
        <end position="70"/>
    </location>
</feature>
<dbReference type="AlphaFoldDB" id="E1ZQL7"/>
<dbReference type="FunCoup" id="E1ZQL7">
    <property type="interactions" value="153"/>
</dbReference>
<dbReference type="KEGG" id="cvr:CHLNCDRAFT_27602"/>
<dbReference type="EMBL" id="GL433860">
    <property type="protein sequence ID" value="EFN51816.1"/>
    <property type="molecule type" value="Genomic_DNA"/>
</dbReference>
<sequence>MACISTTLRSSFPSFILPQELLAAAASPSPGLVAGAAANTLVYTAGIRILLAGLTWEGVFTSWVLGTLTYSAFGPGAYLIVCTYFLVGSLVTKVKLEQKQREGIAEARSGRRSLGSVLGSGAAGIVCAAAALWLGDPFPWRVGFAASFASKLADTTSSEIGKAYGRTTYLITSLQRVPRGTEGAVSLEGTMAGVAAAAGLAGLAFALGQVCGVDARGAFAITAAAFVANLFESWLGATAQGRLAWLSNDVVNVLQISVAALLAMALVQGWVVSVGIPG</sequence>
<dbReference type="eggNOG" id="ENOG502QU2J">
    <property type="taxonomic scope" value="Eukaryota"/>
</dbReference>
<dbReference type="RefSeq" id="XP_005843918.1">
    <property type="nucleotide sequence ID" value="XM_005843856.1"/>
</dbReference>
<keyword evidence="3 6" id="KW-0812">Transmembrane</keyword>
<dbReference type="OrthoDB" id="30881at2759"/>